<feature type="compositionally biased region" description="Basic and acidic residues" evidence="7">
    <location>
        <begin position="34"/>
        <end position="43"/>
    </location>
</feature>
<evidence type="ECO:0000256" key="4">
    <source>
        <dbReference type="ARBA" id="ARBA00023163"/>
    </source>
</evidence>
<accession>A0A411P2L5</accession>
<dbReference type="SUPFAM" id="SSF47095">
    <property type="entry name" value="HMG-box"/>
    <property type="match status" value="1"/>
</dbReference>
<feature type="region of interest" description="Disordered" evidence="7">
    <location>
        <begin position="1"/>
        <end position="70"/>
    </location>
</feature>
<proteinExistence type="evidence at transcript level"/>
<dbReference type="InterPro" id="IPR050140">
    <property type="entry name" value="SRY-related_HMG-box_TF-like"/>
</dbReference>
<dbReference type="PROSITE" id="PS50118">
    <property type="entry name" value="HMG_BOX_2"/>
    <property type="match status" value="1"/>
</dbReference>
<dbReference type="AlphaFoldDB" id="A0A411P2L5"/>
<reference evidence="9" key="1">
    <citation type="submission" date="2018-02" db="EMBL/GenBank/DDBJ databases">
        <authorList>
            <person name="Xie Y."/>
            <person name="Zhang Z."/>
        </authorList>
    </citation>
    <scope>NUCLEOTIDE SEQUENCE</scope>
</reference>
<evidence type="ECO:0000313" key="9">
    <source>
        <dbReference type="EMBL" id="QBF58648.1"/>
    </source>
</evidence>
<feature type="domain" description="HMG box" evidence="8">
    <location>
        <begin position="42"/>
        <end position="110"/>
    </location>
</feature>
<dbReference type="CDD" id="cd01388">
    <property type="entry name" value="HMG-box_SoxB"/>
    <property type="match status" value="1"/>
</dbReference>
<dbReference type="Pfam" id="PF12336">
    <property type="entry name" value="SOXp"/>
    <property type="match status" value="1"/>
</dbReference>
<dbReference type="FunFam" id="1.10.30.10:FF:000002">
    <property type="entry name" value="transcription factor Sox-2"/>
    <property type="match status" value="1"/>
</dbReference>
<evidence type="ECO:0000256" key="7">
    <source>
        <dbReference type="SAM" id="MobiDB-lite"/>
    </source>
</evidence>
<dbReference type="GO" id="GO:0001228">
    <property type="term" value="F:DNA-binding transcription activator activity, RNA polymerase II-specific"/>
    <property type="evidence" value="ECO:0007669"/>
    <property type="project" value="TreeGrafter"/>
</dbReference>
<feature type="DNA-binding region" description="HMG box" evidence="6">
    <location>
        <begin position="42"/>
        <end position="110"/>
    </location>
</feature>
<evidence type="ECO:0000256" key="2">
    <source>
        <dbReference type="ARBA" id="ARBA00023015"/>
    </source>
</evidence>
<dbReference type="GO" id="GO:0007420">
    <property type="term" value="P:brain development"/>
    <property type="evidence" value="ECO:0007669"/>
    <property type="project" value="TreeGrafter"/>
</dbReference>
<dbReference type="InterPro" id="IPR022097">
    <property type="entry name" value="SOX_fam"/>
</dbReference>
<dbReference type="InterPro" id="IPR009071">
    <property type="entry name" value="HMG_box_dom"/>
</dbReference>
<keyword evidence="4" id="KW-0804">Transcription</keyword>
<dbReference type="PANTHER" id="PTHR10270">
    <property type="entry name" value="SOX TRANSCRIPTION FACTOR"/>
    <property type="match status" value="1"/>
</dbReference>
<comment type="subcellular location">
    <subcellularLocation>
        <location evidence="1">Nucleus</location>
    </subcellularLocation>
</comment>
<name>A0A411P2L5_UREUN</name>
<sequence length="298" mass="32150">MMMNQHDIPTSHHLGSPDSPGTGSLSPGASSLRGDPKGSDHVKRPMNAFMVWSRGQRRKMAQENPKMHNSEISKRLGAEWKLLSEDEKRPFIDEAKRLRALHMKDHPDYKYRPRRKPKSLLKKDKYTFPIPMLPGMGGSFGPHGGLHPGFPAFPPHYGASQSAAETLAAAASEKARAFLPPSSMAGFGGYHGHPFDTANMAAASKLSEATAAALRVSSELSVSAAASALCSPYAAALGAFQSPGHPSTSGLPGQYMFPYCPPGYPGSVPTTTDLHRPLTYVPVLLKPDDHYRSHVPSM</sequence>
<dbReference type="GO" id="GO:0000978">
    <property type="term" value="F:RNA polymerase II cis-regulatory region sequence-specific DNA binding"/>
    <property type="evidence" value="ECO:0007669"/>
    <property type="project" value="TreeGrafter"/>
</dbReference>
<protein>
    <submittedName>
        <fullName evidence="9">SOXB1</fullName>
    </submittedName>
</protein>
<evidence type="ECO:0000256" key="3">
    <source>
        <dbReference type="ARBA" id="ARBA00023125"/>
    </source>
</evidence>
<dbReference type="GO" id="GO:0005634">
    <property type="term" value="C:nucleus"/>
    <property type="evidence" value="ECO:0007669"/>
    <property type="project" value="UniProtKB-SubCell"/>
</dbReference>
<dbReference type="SMART" id="SM00398">
    <property type="entry name" value="HMG"/>
    <property type="match status" value="1"/>
</dbReference>
<feature type="compositionally biased region" description="Polar residues" evidence="7">
    <location>
        <begin position="19"/>
        <end position="29"/>
    </location>
</feature>
<keyword evidence="2" id="KW-0805">Transcription regulation</keyword>
<keyword evidence="3 6" id="KW-0238">DNA-binding</keyword>
<dbReference type="InterPro" id="IPR036910">
    <property type="entry name" value="HMG_box_dom_sf"/>
</dbReference>
<dbReference type="PANTHER" id="PTHR10270:SF327">
    <property type="entry name" value="PROTEIN CBG16280"/>
    <property type="match status" value="1"/>
</dbReference>
<dbReference type="GO" id="GO:0030182">
    <property type="term" value="P:neuron differentiation"/>
    <property type="evidence" value="ECO:0007669"/>
    <property type="project" value="TreeGrafter"/>
</dbReference>
<dbReference type="GO" id="GO:0000122">
    <property type="term" value="P:negative regulation of transcription by RNA polymerase II"/>
    <property type="evidence" value="ECO:0007669"/>
    <property type="project" value="TreeGrafter"/>
</dbReference>
<evidence type="ECO:0000259" key="8">
    <source>
        <dbReference type="PROSITE" id="PS50118"/>
    </source>
</evidence>
<dbReference type="Gene3D" id="1.10.30.10">
    <property type="entry name" value="High mobility group box domain"/>
    <property type="match status" value="1"/>
</dbReference>
<keyword evidence="5 6" id="KW-0539">Nucleus</keyword>
<organism evidence="9">
    <name type="scientific">Urechis unicinctus</name>
    <name type="common">Fat innkeeper worm</name>
    <name type="synonym">Chinese penis fish</name>
    <dbReference type="NCBI Taxonomy" id="6432"/>
    <lineage>
        <taxon>Eukaryota</taxon>
        <taxon>Metazoa</taxon>
        <taxon>Spiralia</taxon>
        <taxon>Lophotrochozoa</taxon>
        <taxon>Annelida</taxon>
        <taxon>Polychaeta</taxon>
        <taxon>Echiura</taxon>
        <taxon>Xenopneusta</taxon>
        <taxon>Urechidae</taxon>
        <taxon>Urechis</taxon>
    </lineage>
</organism>
<dbReference type="Pfam" id="PF00505">
    <property type="entry name" value="HMG_box"/>
    <property type="match status" value="1"/>
</dbReference>
<evidence type="ECO:0000256" key="6">
    <source>
        <dbReference type="PROSITE-ProRule" id="PRU00267"/>
    </source>
</evidence>
<evidence type="ECO:0000256" key="1">
    <source>
        <dbReference type="ARBA" id="ARBA00004123"/>
    </source>
</evidence>
<dbReference type="EMBL" id="MG921311">
    <property type="protein sequence ID" value="QBF58648.1"/>
    <property type="molecule type" value="mRNA"/>
</dbReference>
<evidence type="ECO:0000256" key="5">
    <source>
        <dbReference type="ARBA" id="ARBA00023242"/>
    </source>
</evidence>